<dbReference type="InterPro" id="IPR005000">
    <property type="entry name" value="Aldolase/citrate-lyase_domain"/>
</dbReference>
<dbReference type="InterPro" id="IPR040442">
    <property type="entry name" value="Pyrv_kinase-like_dom_sf"/>
</dbReference>
<dbReference type="InterPro" id="IPR050251">
    <property type="entry name" value="HpcH-HpaI_aldolase"/>
</dbReference>
<protein>
    <submittedName>
        <fullName evidence="4">Phosphoenolpyruvate/pyruvate domain-containing protein</fullName>
    </submittedName>
</protein>
<evidence type="ECO:0000256" key="1">
    <source>
        <dbReference type="ARBA" id="ARBA00022723"/>
    </source>
</evidence>
<dbReference type="Gene3D" id="3.20.20.60">
    <property type="entry name" value="Phosphoenolpyruvate-binding domains"/>
    <property type="match status" value="1"/>
</dbReference>
<dbReference type="SUPFAM" id="SSF51621">
    <property type="entry name" value="Phosphoenolpyruvate/pyruvate domain"/>
    <property type="match status" value="1"/>
</dbReference>
<evidence type="ECO:0000256" key="2">
    <source>
        <dbReference type="ARBA" id="ARBA00023239"/>
    </source>
</evidence>
<dbReference type="GO" id="GO:0005737">
    <property type="term" value="C:cytoplasm"/>
    <property type="evidence" value="ECO:0007669"/>
    <property type="project" value="TreeGrafter"/>
</dbReference>
<evidence type="ECO:0000313" key="4">
    <source>
        <dbReference type="EMBL" id="KZP18517.1"/>
    </source>
</evidence>
<name>A0A166H5X0_9AGAM</name>
<dbReference type="Proteomes" id="UP000076532">
    <property type="component" value="Unassembled WGS sequence"/>
</dbReference>
<reference evidence="4 5" key="1">
    <citation type="journal article" date="2016" name="Mol. Biol. Evol.">
        <title>Comparative Genomics of Early-Diverging Mushroom-Forming Fungi Provides Insights into the Origins of Lignocellulose Decay Capabilities.</title>
        <authorList>
            <person name="Nagy L.G."/>
            <person name="Riley R."/>
            <person name="Tritt A."/>
            <person name="Adam C."/>
            <person name="Daum C."/>
            <person name="Floudas D."/>
            <person name="Sun H."/>
            <person name="Yadav J.S."/>
            <person name="Pangilinan J."/>
            <person name="Larsson K.H."/>
            <person name="Matsuura K."/>
            <person name="Barry K."/>
            <person name="Labutti K."/>
            <person name="Kuo R."/>
            <person name="Ohm R.A."/>
            <person name="Bhattacharya S.S."/>
            <person name="Shirouzu T."/>
            <person name="Yoshinaga Y."/>
            <person name="Martin F.M."/>
            <person name="Grigoriev I.V."/>
            <person name="Hibbett D.S."/>
        </authorList>
    </citation>
    <scope>NUCLEOTIDE SEQUENCE [LARGE SCALE GENOMIC DNA]</scope>
    <source>
        <strain evidence="4 5">CBS 109695</strain>
    </source>
</reference>
<evidence type="ECO:0000313" key="5">
    <source>
        <dbReference type="Proteomes" id="UP000076532"/>
    </source>
</evidence>
<dbReference type="EMBL" id="KV417572">
    <property type="protein sequence ID" value="KZP18517.1"/>
    <property type="molecule type" value="Genomic_DNA"/>
</dbReference>
<dbReference type="Pfam" id="PF03328">
    <property type="entry name" value="HpcH_HpaI"/>
    <property type="match status" value="1"/>
</dbReference>
<evidence type="ECO:0000259" key="3">
    <source>
        <dbReference type="Pfam" id="PF03328"/>
    </source>
</evidence>
<feature type="domain" description="HpcH/HpaI aldolase/citrate lyase" evidence="3">
    <location>
        <begin position="2"/>
        <end position="93"/>
    </location>
</feature>
<dbReference type="STRING" id="436010.A0A166H5X0"/>
<gene>
    <name evidence="4" type="ORF">FIBSPDRAFT_863772</name>
</gene>
<keyword evidence="2" id="KW-0456">Lyase</keyword>
<dbReference type="PANTHER" id="PTHR30502">
    <property type="entry name" value="2-KETO-3-DEOXY-L-RHAMNONATE ALDOLASE"/>
    <property type="match status" value="1"/>
</dbReference>
<dbReference type="GO" id="GO:0016832">
    <property type="term" value="F:aldehyde-lyase activity"/>
    <property type="evidence" value="ECO:0007669"/>
    <property type="project" value="TreeGrafter"/>
</dbReference>
<proteinExistence type="predicted"/>
<organism evidence="4 5">
    <name type="scientific">Athelia psychrophila</name>
    <dbReference type="NCBI Taxonomy" id="1759441"/>
    <lineage>
        <taxon>Eukaryota</taxon>
        <taxon>Fungi</taxon>
        <taxon>Dikarya</taxon>
        <taxon>Basidiomycota</taxon>
        <taxon>Agaricomycotina</taxon>
        <taxon>Agaricomycetes</taxon>
        <taxon>Agaricomycetidae</taxon>
        <taxon>Atheliales</taxon>
        <taxon>Atheliaceae</taxon>
        <taxon>Athelia</taxon>
    </lineage>
</organism>
<dbReference type="InterPro" id="IPR015813">
    <property type="entry name" value="Pyrv/PenolPyrv_kinase-like_dom"/>
</dbReference>
<dbReference type="PANTHER" id="PTHR30502:SF8">
    <property type="entry name" value="SYNTHASE, PUTATIVE-RELATED"/>
    <property type="match status" value="1"/>
</dbReference>
<keyword evidence="1" id="KW-0479">Metal-binding</keyword>
<accession>A0A166H5X0</accession>
<dbReference type="GO" id="GO:0046872">
    <property type="term" value="F:metal ion binding"/>
    <property type="evidence" value="ECO:0007669"/>
    <property type="project" value="UniProtKB-KW"/>
</dbReference>
<sequence length="134" mass="14402">MGVANEHIAVIPQIESQLGLDNLEEIMQLEGVDAIMIGKTDLRLDLGLAPSGGGEAAYEDGMKHVFAMSKKYNMPIVGVVPEHETEASVRGGYRMICQVADFYALGFGVQMALGKSREAMTKVVNQMKASPLSS</sequence>
<keyword evidence="5" id="KW-1185">Reference proteome</keyword>
<dbReference type="OrthoDB" id="1621678at2759"/>
<dbReference type="AlphaFoldDB" id="A0A166H5X0"/>